<feature type="domain" description="FAD/NAD(P)-binding" evidence="9">
    <location>
        <begin position="2"/>
        <end position="289"/>
    </location>
</feature>
<protein>
    <recommendedName>
        <fullName evidence="7">Thioredoxin reductase</fullName>
        <ecNumber evidence="7">1.8.1.9</ecNumber>
    </recommendedName>
</protein>
<sequence>MYDVIVIGGGPAGLTASIYAVRAGLDTLLIELGAPGGQAGTTDMIENYPGFPDGVSGPELMMSFHKQAENLGVKFKFKKVSQLELKGPVKKVYAGDEVYESKTVIISSGAHPRVLGVEGEGKLRGKGVSYCATCDGFFFRGKEVLVIGGGDTALQEALYLSKFCSKVTIVHRRDRLRGAQMLQKRIDKNEKIDVVWDSVVERIEGENSVEKVVLRNVITKETKDINAAGVFIFVGYSPNVDYLPKGLRYDKQGYLITDTEMKTNIPGVFAVGDIRQKGLRQVSTAVGDGAEVIVALERYLAEQED</sequence>
<dbReference type="AlphaFoldDB" id="A0A1W1V392"/>
<dbReference type="InterPro" id="IPR036188">
    <property type="entry name" value="FAD/NAD-bd_sf"/>
</dbReference>
<dbReference type="InterPro" id="IPR023753">
    <property type="entry name" value="FAD/NAD-binding_dom"/>
</dbReference>
<dbReference type="NCBIfam" id="TIGR01292">
    <property type="entry name" value="TRX_reduct"/>
    <property type="match status" value="1"/>
</dbReference>
<reference evidence="10 11" key="1">
    <citation type="submission" date="2017-04" db="EMBL/GenBank/DDBJ databases">
        <authorList>
            <person name="Afonso C.L."/>
            <person name="Miller P.J."/>
            <person name="Scott M.A."/>
            <person name="Spackman E."/>
            <person name="Goraichik I."/>
            <person name="Dimitrov K.M."/>
            <person name="Suarez D.L."/>
            <person name="Swayne D.E."/>
        </authorList>
    </citation>
    <scope>NUCLEOTIDE SEQUENCE [LARGE SCALE GENOMIC DNA]</scope>
    <source>
        <strain evidence="10 11">DSM 11270</strain>
    </source>
</reference>
<organism evidence="10 11">
    <name type="scientific">Desulfonispora thiosulfatigenes DSM 11270</name>
    <dbReference type="NCBI Taxonomy" id="656914"/>
    <lineage>
        <taxon>Bacteria</taxon>
        <taxon>Bacillati</taxon>
        <taxon>Bacillota</taxon>
        <taxon>Clostridia</taxon>
        <taxon>Eubacteriales</taxon>
        <taxon>Peptococcaceae</taxon>
        <taxon>Desulfonispora</taxon>
    </lineage>
</organism>
<gene>
    <name evidence="10" type="ORF">SAMN00017405_1761</name>
</gene>
<keyword evidence="8" id="KW-0521">NADP</keyword>
<dbReference type="Pfam" id="PF07992">
    <property type="entry name" value="Pyr_redox_2"/>
    <property type="match status" value="1"/>
</dbReference>
<keyword evidence="5" id="KW-1015">Disulfide bond</keyword>
<evidence type="ECO:0000256" key="6">
    <source>
        <dbReference type="ARBA" id="ARBA00023284"/>
    </source>
</evidence>
<name>A0A1W1V392_DESTI</name>
<dbReference type="OrthoDB" id="9806179at2"/>
<evidence type="ECO:0000256" key="4">
    <source>
        <dbReference type="ARBA" id="ARBA00023002"/>
    </source>
</evidence>
<evidence type="ECO:0000256" key="8">
    <source>
        <dbReference type="RuleBase" id="RU003881"/>
    </source>
</evidence>
<dbReference type="RefSeq" id="WP_084052743.1">
    <property type="nucleotide sequence ID" value="NZ_FWWT01000014.1"/>
</dbReference>
<comment type="catalytic activity">
    <reaction evidence="7">
        <text>[thioredoxin]-dithiol + NADP(+) = [thioredoxin]-disulfide + NADPH + H(+)</text>
        <dbReference type="Rhea" id="RHEA:20345"/>
        <dbReference type="Rhea" id="RHEA-COMP:10698"/>
        <dbReference type="Rhea" id="RHEA-COMP:10700"/>
        <dbReference type="ChEBI" id="CHEBI:15378"/>
        <dbReference type="ChEBI" id="CHEBI:29950"/>
        <dbReference type="ChEBI" id="CHEBI:50058"/>
        <dbReference type="ChEBI" id="CHEBI:57783"/>
        <dbReference type="ChEBI" id="CHEBI:58349"/>
        <dbReference type="EC" id="1.8.1.9"/>
    </reaction>
</comment>
<evidence type="ECO:0000256" key="3">
    <source>
        <dbReference type="ARBA" id="ARBA00022827"/>
    </source>
</evidence>
<evidence type="ECO:0000256" key="7">
    <source>
        <dbReference type="RuleBase" id="RU003880"/>
    </source>
</evidence>
<proteinExistence type="inferred from homology"/>
<dbReference type="STRING" id="656914.SAMN00017405_1761"/>
<dbReference type="PANTHER" id="PTHR48105">
    <property type="entry name" value="THIOREDOXIN REDUCTASE 1-RELATED-RELATED"/>
    <property type="match status" value="1"/>
</dbReference>
<dbReference type="InterPro" id="IPR005982">
    <property type="entry name" value="Thioredox_Rdtase"/>
</dbReference>
<dbReference type="Proteomes" id="UP000192731">
    <property type="component" value="Unassembled WGS sequence"/>
</dbReference>
<dbReference type="SUPFAM" id="SSF51905">
    <property type="entry name" value="FAD/NAD(P)-binding domain"/>
    <property type="match status" value="1"/>
</dbReference>
<accession>A0A1W1V392</accession>
<keyword evidence="3 7" id="KW-0274">FAD</keyword>
<dbReference type="GO" id="GO:0005737">
    <property type="term" value="C:cytoplasm"/>
    <property type="evidence" value="ECO:0007669"/>
    <property type="project" value="InterPro"/>
</dbReference>
<dbReference type="GO" id="GO:0019430">
    <property type="term" value="P:removal of superoxide radicals"/>
    <property type="evidence" value="ECO:0007669"/>
    <property type="project" value="UniProtKB-UniRule"/>
</dbReference>
<comment type="similarity">
    <text evidence="1 7">Belongs to the class-II pyridine nucleotide-disulfide oxidoreductase family.</text>
</comment>
<dbReference type="Gene3D" id="3.50.50.60">
    <property type="entry name" value="FAD/NAD(P)-binding domain"/>
    <property type="match status" value="2"/>
</dbReference>
<keyword evidence="6 7" id="KW-0676">Redox-active center</keyword>
<evidence type="ECO:0000256" key="1">
    <source>
        <dbReference type="ARBA" id="ARBA00009333"/>
    </source>
</evidence>
<comment type="subunit">
    <text evidence="7">Homodimer.</text>
</comment>
<dbReference type="PRINTS" id="PR00469">
    <property type="entry name" value="PNDRDTASEII"/>
</dbReference>
<keyword evidence="4 7" id="KW-0560">Oxidoreductase</keyword>
<keyword evidence="2 7" id="KW-0285">Flavoprotein</keyword>
<dbReference type="EMBL" id="FWWT01000014">
    <property type="protein sequence ID" value="SMB87768.1"/>
    <property type="molecule type" value="Genomic_DNA"/>
</dbReference>
<keyword evidence="11" id="KW-1185">Reference proteome</keyword>
<evidence type="ECO:0000313" key="10">
    <source>
        <dbReference type="EMBL" id="SMB87768.1"/>
    </source>
</evidence>
<evidence type="ECO:0000256" key="2">
    <source>
        <dbReference type="ARBA" id="ARBA00022630"/>
    </source>
</evidence>
<dbReference type="PRINTS" id="PR00368">
    <property type="entry name" value="FADPNR"/>
</dbReference>
<dbReference type="InterPro" id="IPR050097">
    <property type="entry name" value="Ferredoxin-NADP_redctase_2"/>
</dbReference>
<evidence type="ECO:0000256" key="5">
    <source>
        <dbReference type="ARBA" id="ARBA00023157"/>
    </source>
</evidence>
<dbReference type="InterPro" id="IPR008255">
    <property type="entry name" value="Pyr_nucl-diS_OxRdtase_2_AS"/>
</dbReference>
<dbReference type="EC" id="1.8.1.9" evidence="7"/>
<comment type="cofactor">
    <cofactor evidence="8">
        <name>FAD</name>
        <dbReference type="ChEBI" id="CHEBI:57692"/>
    </cofactor>
    <text evidence="8">Binds 1 FAD per subunit.</text>
</comment>
<dbReference type="GO" id="GO:0004791">
    <property type="term" value="F:thioredoxin-disulfide reductase (NADPH) activity"/>
    <property type="evidence" value="ECO:0007669"/>
    <property type="project" value="UniProtKB-UniRule"/>
</dbReference>
<dbReference type="PROSITE" id="PS00573">
    <property type="entry name" value="PYRIDINE_REDOX_2"/>
    <property type="match status" value="1"/>
</dbReference>
<evidence type="ECO:0000313" key="11">
    <source>
        <dbReference type="Proteomes" id="UP000192731"/>
    </source>
</evidence>
<evidence type="ECO:0000259" key="9">
    <source>
        <dbReference type="Pfam" id="PF07992"/>
    </source>
</evidence>